<feature type="domain" description="Flagellar basal body rod protein N-terminal" evidence="7">
    <location>
        <begin position="9"/>
        <end position="37"/>
    </location>
</feature>
<dbReference type="GO" id="GO:0005576">
    <property type="term" value="C:extracellular region"/>
    <property type="evidence" value="ECO:0007669"/>
    <property type="project" value="UniProtKB-SubCell"/>
</dbReference>
<dbReference type="Pfam" id="PF06429">
    <property type="entry name" value="Flg_bbr_C"/>
    <property type="match status" value="1"/>
</dbReference>
<dbReference type="GO" id="GO:0044780">
    <property type="term" value="P:bacterial-type flagellum assembly"/>
    <property type="evidence" value="ECO:0007669"/>
    <property type="project" value="InterPro"/>
</dbReference>
<comment type="subcellular location">
    <subcellularLocation>
        <location evidence="1">Bacterial flagellum</location>
    </subcellularLocation>
    <subcellularLocation>
        <location evidence="2">Secreted</location>
    </subcellularLocation>
</comment>
<evidence type="ECO:0000313" key="10">
    <source>
        <dbReference type="EMBL" id="SPP65178.1"/>
    </source>
</evidence>
<dbReference type="OrthoDB" id="9802553at2"/>
<dbReference type="GO" id="GO:0005198">
    <property type="term" value="F:structural molecule activity"/>
    <property type="evidence" value="ECO:0007669"/>
    <property type="project" value="InterPro"/>
</dbReference>
<feature type="domain" description="Flagellar hook-associated protein FlgK helical" evidence="9">
    <location>
        <begin position="97"/>
        <end position="329"/>
    </location>
</feature>
<feature type="domain" description="Flagellar basal-body/hook protein C-terminal" evidence="8">
    <location>
        <begin position="634"/>
        <end position="673"/>
    </location>
</feature>
<evidence type="ECO:0000256" key="2">
    <source>
        <dbReference type="ARBA" id="ARBA00004613"/>
    </source>
</evidence>
<protein>
    <recommendedName>
        <fullName evidence="4">Flagellar hook-associated protein 1</fullName>
    </recommendedName>
</protein>
<evidence type="ECO:0000259" key="8">
    <source>
        <dbReference type="Pfam" id="PF06429"/>
    </source>
</evidence>
<dbReference type="SUPFAM" id="SSF64518">
    <property type="entry name" value="Phase 1 flagellin"/>
    <property type="match status" value="2"/>
</dbReference>
<dbReference type="InterPro" id="IPR002371">
    <property type="entry name" value="FlgK"/>
</dbReference>
<dbReference type="Pfam" id="PF00460">
    <property type="entry name" value="Flg_bb_rod"/>
    <property type="match status" value="1"/>
</dbReference>
<evidence type="ECO:0000256" key="6">
    <source>
        <dbReference type="ARBA" id="ARBA00023143"/>
    </source>
</evidence>
<dbReference type="PANTHER" id="PTHR30033:SF1">
    <property type="entry name" value="FLAGELLAR HOOK-ASSOCIATED PROTEIN 1"/>
    <property type="match status" value="1"/>
</dbReference>
<dbReference type="RefSeq" id="WP_121989500.1">
    <property type="nucleotide sequence ID" value="NZ_OUNR01000016.1"/>
</dbReference>
<keyword evidence="10" id="KW-0966">Cell projection</keyword>
<dbReference type="NCBIfam" id="TIGR02492">
    <property type="entry name" value="flgK_ends"/>
    <property type="match status" value="1"/>
</dbReference>
<dbReference type="InterPro" id="IPR053927">
    <property type="entry name" value="FlgK_helical"/>
</dbReference>
<evidence type="ECO:0000256" key="1">
    <source>
        <dbReference type="ARBA" id="ARBA00004365"/>
    </source>
</evidence>
<evidence type="ECO:0000256" key="4">
    <source>
        <dbReference type="ARBA" id="ARBA00016244"/>
    </source>
</evidence>
<name>A0A330L644_9BACT</name>
<evidence type="ECO:0000259" key="7">
    <source>
        <dbReference type="Pfam" id="PF00460"/>
    </source>
</evidence>
<keyword evidence="11" id="KW-1185">Reference proteome</keyword>
<evidence type="ECO:0000259" key="9">
    <source>
        <dbReference type="Pfam" id="PF22638"/>
    </source>
</evidence>
<dbReference type="GO" id="GO:0009424">
    <property type="term" value="C:bacterial-type flagellum hook"/>
    <property type="evidence" value="ECO:0007669"/>
    <property type="project" value="InterPro"/>
</dbReference>
<evidence type="ECO:0000313" key="11">
    <source>
        <dbReference type="Proteomes" id="UP000248168"/>
    </source>
</evidence>
<dbReference type="PANTHER" id="PTHR30033">
    <property type="entry name" value="FLAGELLAR HOOK-ASSOCIATED PROTEIN 1"/>
    <property type="match status" value="1"/>
</dbReference>
<sequence length="675" mass="70331">MVGLNSLFDIARTALNTAQQALTVSGHNISNVNTPGYSRQEAVLTERPPINGQPGMTGTGVQATSIRRHVDRFIEQQLTVSDQTLGRLSVSRDELFRLQNIFGDSNDQGIGASLSEFFQGLQDVSTSPGESTARSVLLGKATQLASSLNQASSDLTNARSSLNFQVSQTITEINSLTTQLAELNGKIITAEVTGQNANDLRDQRQLALNELGQRIDITSIESGTGGLTVFAARGQVVVEGDTHRDLAAVASADNEGLFDVGYSTGGTRTVSLDRQITSGRLRALLDLRDTTVQGLQDQFDRIGATLSNAVNLIHRQGYGLDGSTGRDFFTPPAVTTQAGSANQGTAAIGSGAVTANSLLTFHDYEVQFNSATAYSIVNTTTGATIRGNYTGTAIAAPSSAAPLSIVTGTNDTLTVSVDGVTSGTITLTGAASPGQSYTSGAALAQEIQAKINADTTLQTAGLTVSATFDTATNRVVLTSNGTGTSSAVNVTGGNARTSLGLLGGTSTAASGTYSDPSTLIFDGISVTLSGTPAANDVFRVNSYRDSAGNLAVALTNPAAVAASSTRAGIPGNNATLLQLVALQHQQFASLNNTTLHDAYRSTAANLGVSAQTADREQTAQQILRDQIDTFRAQVSGVSIDEELVNLVKFQRGFEAAARLVRVTDEMFDTLLSLKR</sequence>
<dbReference type="PRINTS" id="PR01005">
    <property type="entry name" value="FLGHOOKAP1"/>
</dbReference>
<dbReference type="FunCoup" id="A0A330L644">
    <property type="interactions" value="81"/>
</dbReference>
<proteinExistence type="inferred from homology"/>
<gene>
    <name evidence="10" type="ORF">NITLEN_30092</name>
</gene>
<dbReference type="Pfam" id="PF22638">
    <property type="entry name" value="FlgK_D1"/>
    <property type="match status" value="1"/>
</dbReference>
<keyword evidence="5" id="KW-0964">Secreted</keyword>
<dbReference type="EMBL" id="OUNR01000016">
    <property type="protein sequence ID" value="SPP65178.1"/>
    <property type="molecule type" value="Genomic_DNA"/>
</dbReference>
<comment type="similarity">
    <text evidence="3">Belongs to the flagella basal body rod proteins family.</text>
</comment>
<dbReference type="InParanoid" id="A0A330L644"/>
<dbReference type="InterPro" id="IPR010930">
    <property type="entry name" value="Flg_bb/hook_C_dom"/>
</dbReference>
<keyword evidence="10" id="KW-0282">Flagellum</keyword>
<accession>A0A330L644</accession>
<keyword evidence="6" id="KW-0975">Bacterial flagellum</keyword>
<dbReference type="Proteomes" id="UP000248168">
    <property type="component" value="Unassembled WGS sequence"/>
</dbReference>
<dbReference type="AlphaFoldDB" id="A0A330L644"/>
<keyword evidence="10" id="KW-0969">Cilium</keyword>
<evidence type="ECO:0000256" key="3">
    <source>
        <dbReference type="ARBA" id="ARBA00009677"/>
    </source>
</evidence>
<reference evidence="11" key="1">
    <citation type="submission" date="2018-04" db="EMBL/GenBank/DDBJ databases">
        <authorList>
            <person name="Lucker S."/>
            <person name="Sakoula D."/>
        </authorList>
    </citation>
    <scope>NUCLEOTIDE SEQUENCE [LARGE SCALE GENOMIC DNA]</scope>
</reference>
<dbReference type="InterPro" id="IPR001444">
    <property type="entry name" value="Flag_bb_rod_N"/>
</dbReference>
<evidence type="ECO:0000256" key="5">
    <source>
        <dbReference type="ARBA" id="ARBA00022525"/>
    </source>
</evidence>
<organism evidence="10 11">
    <name type="scientific">Nitrospira lenta</name>
    <dbReference type="NCBI Taxonomy" id="1436998"/>
    <lineage>
        <taxon>Bacteria</taxon>
        <taxon>Pseudomonadati</taxon>
        <taxon>Nitrospirota</taxon>
        <taxon>Nitrospiria</taxon>
        <taxon>Nitrospirales</taxon>
        <taxon>Nitrospiraceae</taxon>
        <taxon>Nitrospira</taxon>
    </lineage>
</organism>